<gene>
    <name evidence="9" type="ORF">ACIO7M_11510</name>
</gene>
<dbReference type="PRINTS" id="PR00014">
    <property type="entry name" value="FNTYPEIII"/>
</dbReference>
<keyword evidence="5" id="KW-0624">Polysaccharide degradation</keyword>
<evidence type="ECO:0000256" key="1">
    <source>
        <dbReference type="ARBA" id="ARBA00022729"/>
    </source>
</evidence>
<dbReference type="InterPro" id="IPR008965">
    <property type="entry name" value="CBM2/CBM3_carb-bd_dom_sf"/>
</dbReference>
<dbReference type="Pfam" id="PF00041">
    <property type="entry name" value="fn3"/>
    <property type="match status" value="2"/>
</dbReference>
<dbReference type="PANTHER" id="PTHR46708:SF2">
    <property type="entry name" value="FIBRONECTIN TYPE-III DOMAIN-CONTAINING PROTEIN"/>
    <property type="match status" value="1"/>
</dbReference>
<dbReference type="SMART" id="SM00060">
    <property type="entry name" value="FN3"/>
    <property type="match status" value="3"/>
</dbReference>
<evidence type="ECO:0000256" key="6">
    <source>
        <dbReference type="SAM" id="MobiDB-lite"/>
    </source>
</evidence>
<proteinExistence type="predicted"/>
<feature type="region of interest" description="Disordered" evidence="6">
    <location>
        <begin position="125"/>
        <end position="148"/>
    </location>
</feature>
<feature type="compositionally biased region" description="Gly residues" evidence="6">
    <location>
        <begin position="135"/>
        <end position="145"/>
    </location>
</feature>
<dbReference type="InterPro" id="IPR012291">
    <property type="entry name" value="CBM2_carb-bd_dom_sf"/>
</dbReference>
<dbReference type="RefSeq" id="WP_402379896.1">
    <property type="nucleotide sequence ID" value="NZ_JBIUYY010000004.1"/>
</dbReference>
<feature type="domain" description="Fibronectin type-III" evidence="8">
    <location>
        <begin position="349"/>
        <end position="454"/>
    </location>
</feature>
<feature type="signal peptide" evidence="7">
    <location>
        <begin position="1"/>
        <end position="28"/>
    </location>
</feature>
<organism evidence="9 10">
    <name type="scientific">Streptomyces toxytricini</name>
    <name type="common">Actinomyces toxytricini</name>
    <dbReference type="NCBI Taxonomy" id="67369"/>
    <lineage>
        <taxon>Bacteria</taxon>
        <taxon>Bacillati</taxon>
        <taxon>Actinomycetota</taxon>
        <taxon>Actinomycetes</taxon>
        <taxon>Kitasatosporales</taxon>
        <taxon>Streptomycetaceae</taxon>
        <taxon>Streptomyces</taxon>
    </lineage>
</organism>
<evidence type="ECO:0000256" key="4">
    <source>
        <dbReference type="ARBA" id="ARBA00023295"/>
    </source>
</evidence>
<dbReference type="CDD" id="cd00063">
    <property type="entry name" value="FN3"/>
    <property type="match status" value="3"/>
</dbReference>
<dbReference type="SUPFAM" id="SSF49384">
    <property type="entry name" value="Carbohydrate-binding domain"/>
    <property type="match status" value="1"/>
</dbReference>
<evidence type="ECO:0000256" key="2">
    <source>
        <dbReference type="ARBA" id="ARBA00022737"/>
    </source>
</evidence>
<feature type="compositionally biased region" description="Gly residues" evidence="6">
    <location>
        <begin position="334"/>
        <end position="349"/>
    </location>
</feature>
<feature type="region of interest" description="Disordered" evidence="6">
    <location>
        <begin position="315"/>
        <end position="353"/>
    </location>
</feature>
<dbReference type="Proteomes" id="UP001617351">
    <property type="component" value="Unassembled WGS sequence"/>
</dbReference>
<dbReference type="PROSITE" id="PS50853">
    <property type="entry name" value="FN3"/>
    <property type="match status" value="3"/>
</dbReference>
<keyword evidence="4" id="KW-0378">Hydrolase</keyword>
<sequence length="454" mass="46917">MSRKRIALACAAVVVGAASVAVPVAANAGEDGGLGATCRITEQSTAWWATAEVSVANKGDRPVRDWTAQFELSQGQATIDNPWAYELRQDGKRVTVKPIADRADVAAGATRAVKVGINPAGKAVPKVSGCKATGPGPGSGTGTGTGTEAKVPADSGSFVKDHTAVHLMWKPPAAAADTDRYEVFQNGRQLKTVTGTMTDVEKLTPGTRYTFKVRTLRADGSTSGFSKDIVLTTHAAPGQDAAKPVIPADLEATASGPYQASLRWHPATDDVAVTGYRIYRDGTRVQEADAKADSATVSGLSPSTAYRFKVTAVDASGKESEPTREAGVTTAPAPGGGTGGGGTGTGAGAPGDFTATTSTKQDGPVTQHYLNLAWSVPQNLGQITTYQVYLNGKPAQTFMWGTATPVLPVPTTKGTREVLVGSHPGTTYTVKIRARLGDGTWGAFSRELTVKTGG</sequence>
<dbReference type="InterPro" id="IPR003961">
    <property type="entry name" value="FN3_dom"/>
</dbReference>
<dbReference type="InterPro" id="IPR001919">
    <property type="entry name" value="CBD2"/>
</dbReference>
<dbReference type="InterPro" id="IPR050991">
    <property type="entry name" value="ECM_Regulatory_Proteins"/>
</dbReference>
<evidence type="ECO:0000256" key="3">
    <source>
        <dbReference type="ARBA" id="ARBA00023277"/>
    </source>
</evidence>
<name>A0ABW8EES0_STRT5</name>
<keyword evidence="3" id="KW-0119">Carbohydrate metabolism</keyword>
<dbReference type="Pfam" id="PF00553">
    <property type="entry name" value="CBM_2"/>
    <property type="match status" value="1"/>
</dbReference>
<keyword evidence="10" id="KW-1185">Reference proteome</keyword>
<keyword evidence="4" id="KW-0326">Glycosidase</keyword>
<accession>A0ABW8EES0</accession>
<protein>
    <submittedName>
        <fullName evidence="9">Fibronectin type III domain-containing protein</fullName>
    </submittedName>
</protein>
<feature type="domain" description="Fibronectin type-III" evidence="8">
    <location>
        <begin position="151"/>
        <end position="236"/>
    </location>
</feature>
<evidence type="ECO:0000313" key="9">
    <source>
        <dbReference type="EMBL" id="MFJ2821734.1"/>
    </source>
</evidence>
<dbReference type="EMBL" id="JBIUYY010000004">
    <property type="protein sequence ID" value="MFJ2821734.1"/>
    <property type="molecule type" value="Genomic_DNA"/>
</dbReference>
<keyword evidence="2" id="KW-0677">Repeat</keyword>
<dbReference type="InterPro" id="IPR013783">
    <property type="entry name" value="Ig-like_fold"/>
</dbReference>
<dbReference type="SUPFAM" id="SSF49265">
    <property type="entry name" value="Fibronectin type III"/>
    <property type="match status" value="2"/>
</dbReference>
<reference evidence="9 10" key="1">
    <citation type="submission" date="2024-10" db="EMBL/GenBank/DDBJ databases">
        <title>The Natural Products Discovery Center: Release of the First 8490 Sequenced Strains for Exploring Actinobacteria Biosynthetic Diversity.</title>
        <authorList>
            <person name="Kalkreuter E."/>
            <person name="Kautsar S.A."/>
            <person name="Yang D."/>
            <person name="Bader C.D."/>
            <person name="Teijaro C.N."/>
            <person name="Fluegel L."/>
            <person name="Davis C.M."/>
            <person name="Simpson J.R."/>
            <person name="Lauterbach L."/>
            <person name="Steele A.D."/>
            <person name="Gui C."/>
            <person name="Meng S."/>
            <person name="Li G."/>
            <person name="Viehrig K."/>
            <person name="Ye F."/>
            <person name="Su P."/>
            <person name="Kiefer A.F."/>
            <person name="Nichols A."/>
            <person name="Cepeda A.J."/>
            <person name="Yan W."/>
            <person name="Fan B."/>
            <person name="Jiang Y."/>
            <person name="Adhikari A."/>
            <person name="Zheng C.-J."/>
            <person name="Schuster L."/>
            <person name="Cowan T.M."/>
            <person name="Smanski M.J."/>
            <person name="Chevrette M.G."/>
            <person name="De Carvalho L.P.S."/>
            <person name="Shen B."/>
        </authorList>
    </citation>
    <scope>NUCLEOTIDE SEQUENCE [LARGE SCALE GENOMIC DNA]</scope>
    <source>
        <strain evidence="9 10">NPDC087220</strain>
    </source>
</reference>
<feature type="domain" description="Fibronectin type-III" evidence="8">
    <location>
        <begin position="246"/>
        <end position="333"/>
    </location>
</feature>
<comment type="caution">
    <text evidence="9">The sequence shown here is derived from an EMBL/GenBank/DDBJ whole genome shotgun (WGS) entry which is preliminary data.</text>
</comment>
<evidence type="ECO:0000256" key="5">
    <source>
        <dbReference type="ARBA" id="ARBA00023326"/>
    </source>
</evidence>
<evidence type="ECO:0000313" key="10">
    <source>
        <dbReference type="Proteomes" id="UP001617351"/>
    </source>
</evidence>
<feature type="chain" id="PRO_5046559939" evidence="7">
    <location>
        <begin position="29"/>
        <end position="454"/>
    </location>
</feature>
<evidence type="ECO:0000259" key="8">
    <source>
        <dbReference type="PROSITE" id="PS50853"/>
    </source>
</evidence>
<evidence type="ECO:0000256" key="7">
    <source>
        <dbReference type="SAM" id="SignalP"/>
    </source>
</evidence>
<dbReference type="PANTHER" id="PTHR46708">
    <property type="entry name" value="TENASCIN"/>
    <property type="match status" value="1"/>
</dbReference>
<dbReference type="InterPro" id="IPR036116">
    <property type="entry name" value="FN3_sf"/>
</dbReference>
<keyword evidence="1 7" id="KW-0732">Signal</keyword>
<dbReference type="Gene3D" id="2.60.40.290">
    <property type="match status" value="1"/>
</dbReference>
<dbReference type="Gene3D" id="2.60.40.10">
    <property type="entry name" value="Immunoglobulins"/>
    <property type="match status" value="3"/>
</dbReference>